<dbReference type="AlphaFoldDB" id="A0A2U1LLK3"/>
<dbReference type="Proteomes" id="UP000245207">
    <property type="component" value="Unassembled WGS sequence"/>
</dbReference>
<organism evidence="1 2">
    <name type="scientific">Artemisia annua</name>
    <name type="common">Sweet wormwood</name>
    <dbReference type="NCBI Taxonomy" id="35608"/>
    <lineage>
        <taxon>Eukaryota</taxon>
        <taxon>Viridiplantae</taxon>
        <taxon>Streptophyta</taxon>
        <taxon>Embryophyta</taxon>
        <taxon>Tracheophyta</taxon>
        <taxon>Spermatophyta</taxon>
        <taxon>Magnoliopsida</taxon>
        <taxon>eudicotyledons</taxon>
        <taxon>Gunneridae</taxon>
        <taxon>Pentapetalae</taxon>
        <taxon>asterids</taxon>
        <taxon>campanulids</taxon>
        <taxon>Asterales</taxon>
        <taxon>Asteraceae</taxon>
        <taxon>Asteroideae</taxon>
        <taxon>Anthemideae</taxon>
        <taxon>Artemisiinae</taxon>
        <taxon>Artemisia</taxon>
    </lineage>
</organism>
<dbReference type="EMBL" id="PKPP01008750">
    <property type="protein sequence ID" value="PWA49865.1"/>
    <property type="molecule type" value="Genomic_DNA"/>
</dbReference>
<sequence>MEEWNKNVDRILEVENGTVEEDVEEENGIVDRIFRLSNGQLEKKQTSAFLNMSLLSEYKAIKARKSTYCYY</sequence>
<reference evidence="1 2" key="1">
    <citation type="journal article" date="2018" name="Mol. Plant">
        <title>The genome of Artemisia annua provides insight into the evolution of Asteraceae family and artemisinin biosynthesis.</title>
        <authorList>
            <person name="Shen Q."/>
            <person name="Zhang L."/>
            <person name="Liao Z."/>
            <person name="Wang S."/>
            <person name="Yan T."/>
            <person name="Shi P."/>
            <person name="Liu M."/>
            <person name="Fu X."/>
            <person name="Pan Q."/>
            <person name="Wang Y."/>
            <person name="Lv Z."/>
            <person name="Lu X."/>
            <person name="Zhang F."/>
            <person name="Jiang W."/>
            <person name="Ma Y."/>
            <person name="Chen M."/>
            <person name="Hao X."/>
            <person name="Li L."/>
            <person name="Tang Y."/>
            <person name="Lv G."/>
            <person name="Zhou Y."/>
            <person name="Sun X."/>
            <person name="Brodelius P.E."/>
            <person name="Rose J.K.C."/>
            <person name="Tang K."/>
        </authorList>
    </citation>
    <scope>NUCLEOTIDE SEQUENCE [LARGE SCALE GENOMIC DNA]</scope>
    <source>
        <strain evidence="2">cv. Huhao1</strain>
        <tissue evidence="1">Leaf</tissue>
    </source>
</reference>
<comment type="caution">
    <text evidence="1">The sequence shown here is derived from an EMBL/GenBank/DDBJ whole genome shotgun (WGS) entry which is preliminary data.</text>
</comment>
<proteinExistence type="predicted"/>
<gene>
    <name evidence="1" type="ORF">CTI12_AA478860</name>
</gene>
<evidence type="ECO:0000313" key="2">
    <source>
        <dbReference type="Proteomes" id="UP000245207"/>
    </source>
</evidence>
<protein>
    <submittedName>
        <fullName evidence="1">Uncharacterized protein</fullName>
    </submittedName>
</protein>
<accession>A0A2U1LLK3</accession>
<keyword evidence="2" id="KW-1185">Reference proteome</keyword>
<evidence type="ECO:0000313" key="1">
    <source>
        <dbReference type="EMBL" id="PWA49865.1"/>
    </source>
</evidence>
<name>A0A2U1LLK3_ARTAN</name>